<organism evidence="4">
    <name type="scientific">Eremomyces bilateralis CBS 781.70</name>
    <dbReference type="NCBI Taxonomy" id="1392243"/>
    <lineage>
        <taxon>Eukaryota</taxon>
        <taxon>Fungi</taxon>
        <taxon>Dikarya</taxon>
        <taxon>Ascomycota</taxon>
        <taxon>Pezizomycotina</taxon>
        <taxon>Dothideomycetes</taxon>
        <taxon>Dothideomycetes incertae sedis</taxon>
        <taxon>Eremomycetales</taxon>
        <taxon>Eremomycetaceae</taxon>
        <taxon>Eremomyces</taxon>
    </lineage>
</organism>
<dbReference type="RefSeq" id="XP_033536032.1">
    <property type="nucleotide sequence ID" value="XM_033682770.1"/>
</dbReference>
<keyword evidence="3" id="KW-0732">Signal</keyword>
<feature type="compositionally biased region" description="Basic and acidic residues" evidence="1">
    <location>
        <begin position="1079"/>
        <end position="1096"/>
    </location>
</feature>
<feature type="signal peptide" evidence="3">
    <location>
        <begin position="1"/>
        <end position="22"/>
    </location>
</feature>
<feature type="compositionally biased region" description="Basic residues" evidence="1">
    <location>
        <begin position="566"/>
        <end position="576"/>
    </location>
</feature>
<dbReference type="SUPFAM" id="SSF50965">
    <property type="entry name" value="Galactose oxidase, central domain"/>
    <property type="match status" value="1"/>
</dbReference>
<feature type="compositionally biased region" description="Low complexity" evidence="1">
    <location>
        <begin position="688"/>
        <end position="704"/>
    </location>
</feature>
<keyword evidence="2" id="KW-0472">Membrane</keyword>
<reference evidence="6" key="2">
    <citation type="submission" date="2020-04" db="EMBL/GenBank/DDBJ databases">
        <authorList>
            <consortium name="NCBI Genome Project"/>
        </authorList>
    </citation>
    <scope>NUCLEOTIDE SEQUENCE</scope>
    <source>
        <strain evidence="6">CBS 781.70</strain>
    </source>
</reference>
<evidence type="ECO:0000313" key="5">
    <source>
        <dbReference type="Proteomes" id="UP000504638"/>
    </source>
</evidence>
<name>A0A6G1G918_9PEZI</name>
<dbReference type="OrthoDB" id="205993at2759"/>
<evidence type="ECO:0000313" key="6">
    <source>
        <dbReference type="RefSeq" id="XP_033536032.1"/>
    </source>
</evidence>
<accession>A0A6G1G918</accession>
<keyword evidence="5" id="KW-1185">Reference proteome</keyword>
<keyword evidence="2" id="KW-0812">Transmembrane</keyword>
<sequence length="1096" mass="118075">MRRHGPFGCSFILIALVSLAGARQLPYNPAKILRPPQREELAYVFRPSSDGEQFEFTSIDLTSNIQSSDLRESVLYSTLPFLTSRHDGFTTAMGEDGEITVVSGNCLSPTGPQIWKFSPDENSREGNGTWIKQSLTTHNLDPVAGVAPVPYYLASGISFTSLLGEATGTDDTSTTYIFGGMCSKSESTEISTWQSDATYSNTMFKIDREADASRLAISASSSRGPPIAEAGFSMTSLLPTFSNNSDGSSNQQRDYVLVGGHTASAFINMSQVALFSLPQETWTFLPVSQSTAGRTDLALKRDIEEVEPRSGHTAILSTDGTKIIVFGGWIGDIDTPAAPPLVVLTLGEGYGGKGRWTWSIPIAPSPLPGSISIYGHGAALLPGDIMMVLGGYRIGESIQQRIRARQRQASEINTKAFFFNVSSSTWLEEYTPPESWSSAAQHNGPLSSTSQKAGLGAGLGIGGAIVLGLAVFYLFFTKHLRRRRETQEREVEELEKAAHRDHMREMSWRGPPGHTAVDTLDGAYDPFLYGDHVESPYDVLQTRRPFTVQDAERTGLLLDVPSPTRGLRRSLARRSHPQGVGKHVSRHSGHIHPIEEREEEESLASNEHDVQPGEWTASGEMSEIKTLHRPQPNVRTGLTPLGFHPVPTDSDIRAAGADGDLDHIPRSPAEERKHEVQSWAEEWERAASSIIGPSQNGPPSSSNSRHAGRTSPTKSDRTSSTLSAKSWVSNLSTNDDQNHSSSNTTITGAVATLSRTLSARINSVLVNPFATPEPSPTRDGGFGLPESKRPQRNSQGATSLLGDRSSQPSPTKTLESSAAGGDPSDGSERGSSAGKGAAGDAESFSTAKTSFAKLQSEGEALLGGPRAAGTRSTKTVAGRHPESSVESGSKIHPEEEGSPERAGFWSGSVRRVLGTKGAAAPSRKSGSTISAVKLRRARRKSLVDGGAGPEMREQNHGLSTAMGTPRRAVSDAGFWRTRKGAKDWDWDDDEPSLSAAFGGRRSGDDWGAPDDSEPARNQKPAPNEPDAGEHKGREEDWDVEAAVENRVVQVMFSVPRTRLRVVNADADEQRSLMSVEDDSNPRHPGLEKGKGKELDC</sequence>
<evidence type="ECO:0000256" key="2">
    <source>
        <dbReference type="SAM" id="Phobius"/>
    </source>
</evidence>
<feature type="compositionally biased region" description="Polar residues" evidence="1">
    <location>
        <begin position="844"/>
        <end position="853"/>
    </location>
</feature>
<reference evidence="4 6" key="1">
    <citation type="submission" date="2020-01" db="EMBL/GenBank/DDBJ databases">
        <authorList>
            <consortium name="DOE Joint Genome Institute"/>
            <person name="Haridas S."/>
            <person name="Albert R."/>
            <person name="Binder M."/>
            <person name="Bloem J."/>
            <person name="Labutti K."/>
            <person name="Salamov A."/>
            <person name="Andreopoulos B."/>
            <person name="Baker S.E."/>
            <person name="Barry K."/>
            <person name="Bills G."/>
            <person name="Bluhm B.H."/>
            <person name="Cannon C."/>
            <person name="Castanera R."/>
            <person name="Culley D.E."/>
            <person name="Daum C."/>
            <person name="Ezra D."/>
            <person name="Gonzalez J.B."/>
            <person name="Henrissat B."/>
            <person name="Kuo A."/>
            <person name="Liang C."/>
            <person name="Lipzen A."/>
            <person name="Lutzoni F."/>
            <person name="Magnuson J."/>
            <person name="Mondo S."/>
            <person name="Nolan M."/>
            <person name="Ohm R."/>
            <person name="Pangilinan J."/>
            <person name="Park H.-J."/>
            <person name="Ramirez L."/>
            <person name="Alfaro M."/>
            <person name="Sun H."/>
            <person name="Tritt A."/>
            <person name="Yoshinaga Y."/>
            <person name="Zwiers L.-H."/>
            <person name="Turgeon B.G."/>
            <person name="Goodwin S.B."/>
            <person name="Spatafora J.W."/>
            <person name="Crous P.W."/>
            <person name="Grigoriev I.V."/>
        </authorList>
    </citation>
    <scope>NUCLEOTIDE SEQUENCE</scope>
    <source>
        <strain evidence="4 6">CBS 781.70</strain>
    </source>
</reference>
<feature type="compositionally biased region" description="Basic and acidic residues" evidence="1">
    <location>
        <begin position="879"/>
        <end position="899"/>
    </location>
</feature>
<dbReference type="Gene3D" id="2.120.10.80">
    <property type="entry name" value="Kelch-type beta propeller"/>
    <property type="match status" value="1"/>
</dbReference>
<evidence type="ECO:0008006" key="7">
    <source>
        <dbReference type="Google" id="ProtNLM"/>
    </source>
</evidence>
<proteinExistence type="predicted"/>
<feature type="region of interest" description="Disordered" evidence="1">
    <location>
        <begin position="559"/>
        <end position="724"/>
    </location>
</feature>
<evidence type="ECO:0000256" key="1">
    <source>
        <dbReference type="SAM" id="MobiDB-lite"/>
    </source>
</evidence>
<gene>
    <name evidence="4 6" type="ORF">P152DRAFT_512770</name>
</gene>
<feature type="region of interest" description="Disordered" evidence="1">
    <location>
        <begin position="767"/>
        <end position="1036"/>
    </location>
</feature>
<feature type="compositionally biased region" description="Polar residues" evidence="1">
    <location>
        <begin position="792"/>
        <end position="815"/>
    </location>
</feature>
<dbReference type="Proteomes" id="UP000504638">
    <property type="component" value="Unplaced"/>
</dbReference>
<feature type="transmembrane region" description="Helical" evidence="2">
    <location>
        <begin position="455"/>
        <end position="476"/>
    </location>
</feature>
<feature type="chain" id="PRO_5044631940" description="Galactose oxidase" evidence="3">
    <location>
        <begin position="23"/>
        <end position="1096"/>
    </location>
</feature>
<evidence type="ECO:0000313" key="4">
    <source>
        <dbReference type="EMBL" id="KAF1814401.1"/>
    </source>
</evidence>
<feature type="compositionally biased region" description="Polar residues" evidence="1">
    <location>
        <begin position="710"/>
        <end position="724"/>
    </location>
</feature>
<keyword evidence="2" id="KW-1133">Transmembrane helix</keyword>
<dbReference type="AlphaFoldDB" id="A0A6G1G918"/>
<protein>
    <recommendedName>
        <fullName evidence="7">Galactose oxidase</fullName>
    </recommendedName>
</protein>
<feature type="region of interest" description="Disordered" evidence="1">
    <location>
        <begin position="1057"/>
        <end position="1096"/>
    </location>
</feature>
<dbReference type="InterPro" id="IPR011043">
    <property type="entry name" value="Gal_Oxase/kelch_b-propeller"/>
</dbReference>
<dbReference type="InterPro" id="IPR015915">
    <property type="entry name" value="Kelch-typ_b-propeller"/>
</dbReference>
<feature type="compositionally biased region" description="Basic and acidic residues" evidence="1">
    <location>
        <begin position="660"/>
        <end position="676"/>
    </location>
</feature>
<dbReference type="EMBL" id="ML975153">
    <property type="protein sequence ID" value="KAF1814401.1"/>
    <property type="molecule type" value="Genomic_DNA"/>
</dbReference>
<reference evidence="6" key="3">
    <citation type="submission" date="2025-04" db="UniProtKB">
        <authorList>
            <consortium name="RefSeq"/>
        </authorList>
    </citation>
    <scope>IDENTIFICATION</scope>
    <source>
        <strain evidence="6">CBS 781.70</strain>
    </source>
</reference>
<evidence type="ECO:0000256" key="3">
    <source>
        <dbReference type="SAM" id="SignalP"/>
    </source>
</evidence>
<dbReference type="GeneID" id="54423340"/>
<feature type="compositionally biased region" description="Low complexity" evidence="1">
    <location>
        <begin position="816"/>
        <end position="843"/>
    </location>
</feature>